<dbReference type="AlphaFoldDB" id="A0AAW1PB65"/>
<evidence type="ECO:0000256" key="4">
    <source>
        <dbReference type="ARBA" id="ARBA00023212"/>
    </source>
</evidence>
<dbReference type="PANTHER" id="PTHR28520">
    <property type="entry name" value="MITOTIC-SPINDLE ORGANIZING PROTEIN 1"/>
    <property type="match status" value="1"/>
</dbReference>
<keyword evidence="4" id="KW-0206">Cytoskeleton</keyword>
<dbReference type="Pfam" id="PF12554">
    <property type="entry name" value="MOZART1"/>
    <property type="match status" value="1"/>
</dbReference>
<keyword evidence="6" id="KW-1185">Reference proteome</keyword>
<sequence>MDHAAVQQASEALEIVYEISNLLDTGLSKEELSILIALIENGVNPEALAAVVQEVRREAAVLQAARTDVNQQ</sequence>
<organism evidence="5 6">
    <name type="scientific">[Myrmecia] bisecta</name>
    <dbReference type="NCBI Taxonomy" id="41462"/>
    <lineage>
        <taxon>Eukaryota</taxon>
        <taxon>Viridiplantae</taxon>
        <taxon>Chlorophyta</taxon>
        <taxon>core chlorophytes</taxon>
        <taxon>Trebouxiophyceae</taxon>
        <taxon>Trebouxiales</taxon>
        <taxon>Trebouxiaceae</taxon>
        <taxon>Myrmecia</taxon>
    </lineage>
</organism>
<reference evidence="5 6" key="1">
    <citation type="journal article" date="2024" name="Nat. Commun.">
        <title>Phylogenomics reveals the evolutionary origins of lichenization in chlorophyte algae.</title>
        <authorList>
            <person name="Puginier C."/>
            <person name="Libourel C."/>
            <person name="Otte J."/>
            <person name="Skaloud P."/>
            <person name="Haon M."/>
            <person name="Grisel S."/>
            <person name="Petersen M."/>
            <person name="Berrin J.G."/>
            <person name="Delaux P.M."/>
            <person name="Dal Grande F."/>
            <person name="Keller J."/>
        </authorList>
    </citation>
    <scope>NUCLEOTIDE SEQUENCE [LARGE SCALE GENOMIC DNA]</scope>
    <source>
        <strain evidence="5 6">SAG 2043</strain>
    </source>
</reference>
<evidence type="ECO:0008006" key="7">
    <source>
        <dbReference type="Google" id="ProtNLM"/>
    </source>
</evidence>
<dbReference type="GO" id="GO:0005819">
    <property type="term" value="C:spindle"/>
    <property type="evidence" value="ECO:0007669"/>
    <property type="project" value="TreeGrafter"/>
</dbReference>
<evidence type="ECO:0000256" key="2">
    <source>
        <dbReference type="ARBA" id="ARBA00011015"/>
    </source>
</evidence>
<dbReference type="PANTHER" id="PTHR28520:SF2">
    <property type="entry name" value="MITOTIC-SPINDLE ORGANIZING PROTEIN 1"/>
    <property type="match status" value="1"/>
</dbReference>
<dbReference type="GO" id="GO:0000931">
    <property type="term" value="C:gamma-tubulin ring complex"/>
    <property type="evidence" value="ECO:0007669"/>
    <property type="project" value="InterPro"/>
</dbReference>
<dbReference type="GO" id="GO:0033566">
    <property type="term" value="P:gamma-tubulin complex localization"/>
    <property type="evidence" value="ECO:0007669"/>
    <property type="project" value="InterPro"/>
</dbReference>
<comment type="similarity">
    <text evidence="2">Belongs to the MOZART1 family.</text>
</comment>
<dbReference type="EMBL" id="JALJOR010000013">
    <property type="protein sequence ID" value="KAK9806964.1"/>
    <property type="molecule type" value="Genomic_DNA"/>
</dbReference>
<accession>A0AAW1PB65</accession>
<dbReference type="Proteomes" id="UP001489004">
    <property type="component" value="Unassembled WGS sequence"/>
</dbReference>
<evidence type="ECO:0000256" key="3">
    <source>
        <dbReference type="ARBA" id="ARBA00022490"/>
    </source>
</evidence>
<comment type="subcellular location">
    <subcellularLocation>
        <location evidence="1">Cytoplasm</location>
        <location evidence="1">Cytoskeleton</location>
        <location evidence="1">Microtubule organizing center</location>
    </subcellularLocation>
</comment>
<name>A0AAW1PB65_9CHLO</name>
<protein>
    <recommendedName>
        <fullName evidence="7">Mitotic-spindle organizing protein 1</fullName>
    </recommendedName>
</protein>
<keyword evidence="3" id="KW-0963">Cytoplasm</keyword>
<proteinExistence type="inferred from homology"/>
<gene>
    <name evidence="5" type="ORF">WJX72_008763</name>
</gene>
<dbReference type="GO" id="GO:0090307">
    <property type="term" value="P:mitotic spindle assembly"/>
    <property type="evidence" value="ECO:0007669"/>
    <property type="project" value="TreeGrafter"/>
</dbReference>
<dbReference type="InterPro" id="IPR022214">
    <property type="entry name" value="MZT1"/>
</dbReference>
<evidence type="ECO:0000313" key="6">
    <source>
        <dbReference type="Proteomes" id="UP001489004"/>
    </source>
</evidence>
<comment type="caution">
    <text evidence="5">The sequence shown here is derived from an EMBL/GenBank/DDBJ whole genome shotgun (WGS) entry which is preliminary data.</text>
</comment>
<dbReference type="GO" id="GO:0051415">
    <property type="term" value="P:microtubule nucleation by interphase microtubule organizing center"/>
    <property type="evidence" value="ECO:0007669"/>
    <property type="project" value="TreeGrafter"/>
</dbReference>
<evidence type="ECO:0000313" key="5">
    <source>
        <dbReference type="EMBL" id="KAK9806964.1"/>
    </source>
</evidence>
<evidence type="ECO:0000256" key="1">
    <source>
        <dbReference type="ARBA" id="ARBA00004267"/>
    </source>
</evidence>
<dbReference type="GO" id="GO:0031021">
    <property type="term" value="C:interphase microtubule organizing center"/>
    <property type="evidence" value="ECO:0007669"/>
    <property type="project" value="TreeGrafter"/>
</dbReference>